<dbReference type="SMART" id="SM00869">
    <property type="entry name" value="Autotransporter"/>
    <property type="match status" value="1"/>
</dbReference>
<feature type="signal peptide" evidence="1">
    <location>
        <begin position="1"/>
        <end position="30"/>
    </location>
</feature>
<protein>
    <submittedName>
        <fullName evidence="3">Autotransporter domain-containing protein</fullName>
    </submittedName>
</protein>
<dbReference type="GO" id="GO:0019867">
    <property type="term" value="C:outer membrane"/>
    <property type="evidence" value="ECO:0007669"/>
    <property type="project" value="InterPro"/>
</dbReference>
<proteinExistence type="predicted"/>
<keyword evidence="4" id="KW-1185">Reference proteome</keyword>
<dbReference type="PROSITE" id="PS51208">
    <property type="entry name" value="AUTOTRANSPORTER"/>
    <property type="match status" value="1"/>
</dbReference>
<dbReference type="Gene3D" id="2.40.128.130">
    <property type="entry name" value="Autotransporter beta-domain"/>
    <property type="match status" value="1"/>
</dbReference>
<dbReference type="EMBL" id="VWNA01000001">
    <property type="protein sequence ID" value="MQT13280.1"/>
    <property type="molecule type" value="Genomic_DNA"/>
</dbReference>
<keyword evidence="1" id="KW-0732">Signal</keyword>
<dbReference type="SUPFAM" id="SSF103515">
    <property type="entry name" value="Autotransporter"/>
    <property type="match status" value="1"/>
</dbReference>
<dbReference type="Proteomes" id="UP000332515">
    <property type="component" value="Unassembled WGS sequence"/>
</dbReference>
<dbReference type="InterPro" id="IPR005546">
    <property type="entry name" value="Autotransporte_beta"/>
</dbReference>
<name>A0A6A7Y2I7_9HYPH</name>
<evidence type="ECO:0000313" key="4">
    <source>
        <dbReference type="Proteomes" id="UP000332515"/>
    </source>
</evidence>
<evidence type="ECO:0000256" key="1">
    <source>
        <dbReference type="SAM" id="SignalP"/>
    </source>
</evidence>
<reference evidence="3 4" key="1">
    <citation type="submission" date="2019-09" db="EMBL/GenBank/DDBJ databases">
        <title>Segnochrobactrum spirostomi gen. nov., sp. nov., isolated from the ciliate Spirostomum cf. yagiui and description of a novel family, Segnochrobactraceae fam. nov. within the order Rhizobiales of the class Alphaproteobacteria.</title>
        <authorList>
            <person name="Akter S."/>
            <person name="Shazib S.U.A."/>
            <person name="Shin M.K."/>
        </authorList>
    </citation>
    <scope>NUCLEOTIDE SEQUENCE [LARGE SCALE GENOMIC DNA]</scope>
    <source>
        <strain evidence="3 4">Sp-1</strain>
    </source>
</reference>
<dbReference type="InterPro" id="IPR006315">
    <property type="entry name" value="OM_autotransptr_brl_dom"/>
</dbReference>
<evidence type="ECO:0000313" key="3">
    <source>
        <dbReference type="EMBL" id="MQT13280.1"/>
    </source>
</evidence>
<dbReference type="NCBIfam" id="TIGR01414">
    <property type="entry name" value="autotrans_barl"/>
    <property type="match status" value="1"/>
</dbReference>
<comment type="caution">
    <text evidence="3">The sequence shown here is derived from an EMBL/GenBank/DDBJ whole genome shotgun (WGS) entry which is preliminary data.</text>
</comment>
<gene>
    <name evidence="3" type="ORF">F0357_11630</name>
</gene>
<dbReference type="InterPro" id="IPR036709">
    <property type="entry name" value="Autotransporte_beta_dom_sf"/>
</dbReference>
<sequence length="982" mass="99579">MKRSRFQCDLMRSAAIVLPAMFAGSHGALADDLNYINIPYSVAEMNFTGIRGNSIVGNYVIPNSGGMSGGMLYSLDTQTWVPIPTYTSNGVNYPGATTQLPYGPTFGSPEGVMRLVGSYKTAASTSNIGYLYDAAAAPGAQYTNIYYPSSSGVTVINTIPHSEFGNYAVGNYDTSQGSAGAFIYNIKTQTYTNLSGPGATVTTAYGIYGDKIVGGYTTSAGLDAQHGMFYDMTTGTFTTYDHPDAITTHFQGITGGGRHGEYNLAADWLDQAGNSHASILHINADGTYYWRELDVPGSSLTSIDSIYAGNAVGFYFLNGVMQNYFVTVPSVYDPIRNTGSLAVTAANGVGLSGISGDDIVNDGTISVSGTNAVGVSAGTYGVVTNNGVLTATGEGASAVQLRGLDSTLLNAGTITAAPGAFAVSTTADTDGTIVVNTGTIDGVVAFAAGPDGRFENSGWLGISAAGAGAVHQISGVFAQTPTGTLAVRVSGASSDSLQIAGAARLNGTLAASFANPTALQRTYTVITASEGVTGTFASLTTTGLPSFITAGVSYAPNAVALNLSSDIAGTATTSNQQSVGAALDGVINSGTGASLSSLPSSLSSFYSLAASELPSVLASLSGEGYASEQTVLIGDGVYSRNALMGRLRQGAYSSESGTLAALAFGGPELAYATAGGTKTKAAAATETLATGDKTADAAAADPAAFSAITLWAQGLGSWTNYNSNGNAAGVDESIGGVISGADAAIGDWRVGGALGYTQSNASLNGVSSSSDVDSFLLALYAGGKAGPLNLRLGATYAFNQIDTDRTVAFAGYSQQPSSQYNGGTTQLFGEVSYGFAVKSVALEPYAGLAWVHLNTDSFTESGGGAVGLSGASQSADVGYGTLGLRVASTFAMSNGMSMAPHLSAAWQYGFGDLSPTAQMTFTNLSSASFNVSGVPLAKNTALLDAGIDLQVSPQARVGLSYVGQYAGSATSNGFQANVSFRF</sequence>
<feature type="chain" id="PRO_5025648678" evidence="1">
    <location>
        <begin position="31"/>
        <end position="982"/>
    </location>
</feature>
<evidence type="ECO:0000259" key="2">
    <source>
        <dbReference type="PROSITE" id="PS51208"/>
    </source>
</evidence>
<dbReference type="AlphaFoldDB" id="A0A6A7Y2I7"/>
<feature type="domain" description="Autotransporter" evidence="2">
    <location>
        <begin position="703"/>
        <end position="982"/>
    </location>
</feature>
<dbReference type="Pfam" id="PF03797">
    <property type="entry name" value="Autotransporter"/>
    <property type="match status" value="1"/>
</dbReference>
<accession>A0A6A7Y2I7</accession>
<organism evidence="3 4">
    <name type="scientific">Segnochrobactrum spirostomi</name>
    <dbReference type="NCBI Taxonomy" id="2608987"/>
    <lineage>
        <taxon>Bacteria</taxon>
        <taxon>Pseudomonadati</taxon>
        <taxon>Pseudomonadota</taxon>
        <taxon>Alphaproteobacteria</taxon>
        <taxon>Hyphomicrobiales</taxon>
        <taxon>Segnochrobactraceae</taxon>
        <taxon>Segnochrobactrum</taxon>
    </lineage>
</organism>